<reference evidence="1" key="1">
    <citation type="submission" date="2024-07" db="EMBL/GenBank/DDBJ databases">
        <authorList>
            <person name="Bringhurst R.M."/>
            <person name="Homer T.E."/>
        </authorList>
    </citation>
    <scope>NUCLEOTIDE SEQUENCE</scope>
</reference>
<protein>
    <submittedName>
        <fullName evidence="1">Uncharacterized protein</fullName>
    </submittedName>
</protein>
<dbReference type="EMBL" id="PQ015378">
    <property type="protein sequence ID" value="XDJ14858.1"/>
    <property type="molecule type" value="Genomic_DNA"/>
</dbReference>
<proteinExistence type="predicted"/>
<evidence type="ECO:0000313" key="1">
    <source>
        <dbReference type="EMBL" id="XDJ14858.1"/>
    </source>
</evidence>
<name>A0AB39CD59_9VIRU</name>
<accession>A0AB39CD59</accession>
<organism evidence="1">
    <name type="scientific">Pseudomonas phage RVTF4</name>
    <dbReference type="NCBI Taxonomy" id="3236931"/>
    <lineage>
        <taxon>Viruses</taxon>
    </lineage>
</organism>
<sequence>MKLSTILKAAAVIGVGYLAYQALTGGEGEVEIPEAPAVPELPAPEDVIVEQSA</sequence>